<dbReference type="RefSeq" id="WP_063976201.1">
    <property type="nucleotide sequence ID" value="NZ_LSTR01000025.1"/>
</dbReference>
<comment type="caution">
    <text evidence="2">The sequence shown here is derived from an EMBL/GenBank/DDBJ whole genome shotgun (WGS) entry which is preliminary data.</text>
</comment>
<gene>
    <name evidence="2" type="ORF">AX777_17295</name>
</gene>
<proteinExistence type="predicted"/>
<feature type="domain" description="ChrR-like cupin" evidence="1">
    <location>
        <begin position="9"/>
        <end position="111"/>
    </location>
</feature>
<evidence type="ECO:0000313" key="2">
    <source>
        <dbReference type="EMBL" id="OAH45367.1"/>
    </source>
</evidence>
<dbReference type="SUPFAM" id="SSF51182">
    <property type="entry name" value="RmlC-like cupins"/>
    <property type="match status" value="2"/>
</dbReference>
<dbReference type="Proteomes" id="UP000077262">
    <property type="component" value="Unassembled WGS sequence"/>
</dbReference>
<dbReference type="InterPro" id="IPR025979">
    <property type="entry name" value="ChrR-like_cupin_dom"/>
</dbReference>
<reference evidence="2 3" key="1">
    <citation type="submission" date="2016-02" db="EMBL/GenBank/DDBJ databases">
        <authorList>
            <person name="Wen L."/>
            <person name="He K."/>
            <person name="Yang H."/>
        </authorList>
    </citation>
    <scope>NUCLEOTIDE SEQUENCE [LARGE SCALE GENOMIC DNA]</scope>
    <source>
        <strain evidence="2 3">CD09_2</strain>
    </source>
</reference>
<sequence>MHVNVDFSQRVVVHSSEEPWVASPMAGVDRRMLDRVGDEVARATTIVRYAPKSYFSPHTHGGGEEFLVLEGVFSDEHGDFPAGSYVRNPRGSRHTPFSDDGCTIFVKLWQFDPADQSHVRLAAPTLRYAPVVNREGVTAVPLHTFGDEVVRLESWDALTPVLIENPSGLELLVLDGTLSEEGDLLEAESWLRLPAGRGLEAVAGPAGCTVWIKTGHLADVDAQIAGMAL</sequence>
<dbReference type="CDD" id="cd20303">
    <property type="entry name" value="cupin_ChrR_1"/>
    <property type="match status" value="1"/>
</dbReference>
<dbReference type="AlphaFoldDB" id="A0A177JWV4"/>
<dbReference type="Gene3D" id="2.60.120.10">
    <property type="entry name" value="Jelly Rolls"/>
    <property type="match status" value="1"/>
</dbReference>
<organism evidence="2 3">
    <name type="scientific">Sphingobium yanoikuyae</name>
    <name type="common">Sphingomonas yanoikuyae</name>
    <dbReference type="NCBI Taxonomy" id="13690"/>
    <lineage>
        <taxon>Bacteria</taxon>
        <taxon>Pseudomonadati</taxon>
        <taxon>Pseudomonadota</taxon>
        <taxon>Alphaproteobacteria</taxon>
        <taxon>Sphingomonadales</taxon>
        <taxon>Sphingomonadaceae</taxon>
        <taxon>Sphingobium</taxon>
    </lineage>
</organism>
<evidence type="ECO:0000313" key="3">
    <source>
        <dbReference type="Proteomes" id="UP000077262"/>
    </source>
</evidence>
<protein>
    <submittedName>
        <fullName evidence="2">Cupin</fullName>
    </submittedName>
</protein>
<accession>A0A177JWV4</accession>
<evidence type="ECO:0000259" key="1">
    <source>
        <dbReference type="Pfam" id="PF12973"/>
    </source>
</evidence>
<dbReference type="InterPro" id="IPR014710">
    <property type="entry name" value="RmlC-like_jellyroll"/>
</dbReference>
<dbReference type="OrthoDB" id="9801227at2"/>
<dbReference type="Pfam" id="PF12973">
    <property type="entry name" value="Cupin_7"/>
    <property type="match status" value="1"/>
</dbReference>
<dbReference type="InterPro" id="IPR011051">
    <property type="entry name" value="RmlC_Cupin_sf"/>
</dbReference>
<dbReference type="EMBL" id="LSTR01000025">
    <property type="protein sequence ID" value="OAH45367.1"/>
    <property type="molecule type" value="Genomic_DNA"/>
</dbReference>
<name>A0A177JWV4_SPHYA</name>